<keyword evidence="2" id="KW-1185">Reference proteome</keyword>
<reference evidence="1 2" key="1">
    <citation type="submission" date="2014-10" db="EMBL/GenBank/DDBJ databases">
        <title>Genome sequencing of Vibrio variabilis T01.</title>
        <authorList>
            <person name="Chan K.-G."/>
            <person name="Mohamad N.I."/>
        </authorList>
    </citation>
    <scope>NUCLEOTIDE SEQUENCE [LARGE SCALE GENOMIC DNA]</scope>
    <source>
        <strain evidence="1 2">T01</strain>
    </source>
</reference>
<sequence>MVVQILLASGACPRYFAGFGQTESGSSYVIATPQLFTAKHYSVTEANDVLNQLLPSWPLAQISQAIGD</sequence>
<protein>
    <submittedName>
        <fullName evidence="1">Uncharacterized protein</fullName>
    </submittedName>
</protein>
<dbReference type="Proteomes" id="UP000030520">
    <property type="component" value="Unassembled WGS sequence"/>
</dbReference>
<proteinExistence type="predicted"/>
<evidence type="ECO:0000313" key="2">
    <source>
        <dbReference type="Proteomes" id="UP000030520"/>
    </source>
</evidence>
<gene>
    <name evidence="1" type="ORF">NL53_18995</name>
</gene>
<evidence type="ECO:0000313" key="1">
    <source>
        <dbReference type="EMBL" id="KHA58981.1"/>
    </source>
</evidence>
<name>A0ABR4Y684_9VIBR</name>
<accession>A0ABR4Y684</accession>
<dbReference type="RefSeq" id="WP_038217529.1">
    <property type="nucleotide sequence ID" value="NZ_JRWM01000034.1"/>
</dbReference>
<dbReference type="EMBL" id="JRWM01000034">
    <property type="protein sequence ID" value="KHA58981.1"/>
    <property type="molecule type" value="Genomic_DNA"/>
</dbReference>
<organism evidence="1 2">
    <name type="scientific">Vibrio variabilis</name>
    <dbReference type="NCBI Taxonomy" id="990271"/>
    <lineage>
        <taxon>Bacteria</taxon>
        <taxon>Pseudomonadati</taxon>
        <taxon>Pseudomonadota</taxon>
        <taxon>Gammaproteobacteria</taxon>
        <taxon>Vibrionales</taxon>
        <taxon>Vibrionaceae</taxon>
        <taxon>Vibrio</taxon>
    </lineage>
</organism>
<comment type="caution">
    <text evidence="1">The sequence shown here is derived from an EMBL/GenBank/DDBJ whole genome shotgun (WGS) entry which is preliminary data.</text>
</comment>